<dbReference type="RefSeq" id="WP_000837679.1">
    <property type="nucleotide sequence ID" value="NZ_AHNR02000028.1"/>
</dbReference>
<dbReference type="AlphaFoldDB" id="A0A0E2D818"/>
<dbReference type="Pfam" id="PF25753">
    <property type="entry name" value="SF0329"/>
    <property type="match status" value="1"/>
</dbReference>
<protein>
    <submittedName>
        <fullName evidence="1">Uncharacterized protein</fullName>
    </submittedName>
</protein>
<evidence type="ECO:0000313" key="2">
    <source>
        <dbReference type="Proteomes" id="UP000001340"/>
    </source>
</evidence>
<sequence>MKSKPWSKLQSRLYNLIDENLNFQIHCIVYPMHSERGSTGLPRYWITLDKNIIWDYPKQFIDKKLKKDGVIKTYPYNTDISEISDLIEEYIQTDKEELFQKHFEKDLWGLVNILKAADRRIGIRRLLLLRRKTKNKSALLVIEKRLELIQDIKNKNTQGQ</sequence>
<dbReference type="InterPro" id="IPR057955">
    <property type="entry name" value="SF0329-like"/>
</dbReference>
<evidence type="ECO:0000313" key="1">
    <source>
        <dbReference type="EMBL" id="EKR55603.1"/>
    </source>
</evidence>
<name>A0A0E2D818_LEPIR</name>
<comment type="caution">
    <text evidence="1">The sequence shown here is derived from an EMBL/GenBank/DDBJ whole genome shotgun (WGS) entry which is preliminary data.</text>
</comment>
<dbReference type="Proteomes" id="UP000001340">
    <property type="component" value="Unassembled WGS sequence"/>
</dbReference>
<organism evidence="1 2">
    <name type="scientific">Leptospira interrogans str. UI 12758</name>
    <dbReference type="NCBI Taxonomy" id="1049938"/>
    <lineage>
        <taxon>Bacteria</taxon>
        <taxon>Pseudomonadati</taxon>
        <taxon>Spirochaetota</taxon>
        <taxon>Spirochaetia</taxon>
        <taxon>Leptospirales</taxon>
        <taxon>Leptospiraceae</taxon>
        <taxon>Leptospira</taxon>
    </lineage>
</organism>
<gene>
    <name evidence="1" type="ORF">LEP1GSC105_2042</name>
</gene>
<dbReference type="EMBL" id="AHNR02000028">
    <property type="protein sequence ID" value="EKR55603.1"/>
    <property type="molecule type" value="Genomic_DNA"/>
</dbReference>
<reference evidence="1 2" key="1">
    <citation type="submission" date="2012-10" db="EMBL/GenBank/DDBJ databases">
        <authorList>
            <person name="Harkins D.M."/>
            <person name="Durkin A.S."/>
            <person name="Brinkac L.M."/>
            <person name="Haft D.H."/>
            <person name="Selengut J.D."/>
            <person name="Sanka R."/>
            <person name="DePew J."/>
            <person name="Purushe J."/>
            <person name="Chanthongthip A."/>
            <person name="Lattana O."/>
            <person name="Phetsouvanh R."/>
            <person name="Newton P.N."/>
            <person name="Vinetz J.M."/>
            <person name="Sutton G.G."/>
            <person name="Nierman W.C."/>
            <person name="Fouts D.E."/>
        </authorList>
    </citation>
    <scope>NUCLEOTIDE SEQUENCE [LARGE SCALE GENOMIC DNA]</scope>
    <source>
        <strain evidence="1 2">UI 12758</strain>
    </source>
</reference>
<accession>A0A0E2D818</accession>
<proteinExistence type="predicted"/>